<organism evidence="1 2">
    <name type="scientific">Molorchus minor</name>
    <dbReference type="NCBI Taxonomy" id="1323400"/>
    <lineage>
        <taxon>Eukaryota</taxon>
        <taxon>Metazoa</taxon>
        <taxon>Ecdysozoa</taxon>
        <taxon>Arthropoda</taxon>
        <taxon>Hexapoda</taxon>
        <taxon>Insecta</taxon>
        <taxon>Pterygota</taxon>
        <taxon>Neoptera</taxon>
        <taxon>Endopterygota</taxon>
        <taxon>Coleoptera</taxon>
        <taxon>Polyphaga</taxon>
        <taxon>Cucujiformia</taxon>
        <taxon>Chrysomeloidea</taxon>
        <taxon>Cerambycidae</taxon>
        <taxon>Lamiinae</taxon>
        <taxon>Monochamini</taxon>
        <taxon>Molorchus</taxon>
    </lineage>
</organism>
<sequence>MDSDSFMTRLIPEQLLKLKGVSASEEVLVTISPEFFVVLGKFYSCGLCESAKSEADGQDFEGQELNEFTLDILQSNFISLIHWIPYVIPYK</sequence>
<comment type="caution">
    <text evidence="1">The sequence shown here is derived from an EMBL/GenBank/DDBJ whole genome shotgun (WGS) entry which is preliminary data.</text>
</comment>
<dbReference type="Proteomes" id="UP001162164">
    <property type="component" value="Unassembled WGS sequence"/>
</dbReference>
<name>A0ABQ9JHR9_9CUCU</name>
<evidence type="ECO:0000313" key="2">
    <source>
        <dbReference type="Proteomes" id="UP001162164"/>
    </source>
</evidence>
<dbReference type="EMBL" id="JAPWTJ010000570">
    <property type="protein sequence ID" value="KAJ8977237.1"/>
    <property type="molecule type" value="Genomic_DNA"/>
</dbReference>
<keyword evidence="2" id="KW-1185">Reference proteome</keyword>
<accession>A0ABQ9JHR9</accession>
<reference evidence="1" key="1">
    <citation type="journal article" date="2023" name="Insect Mol. Biol.">
        <title>Genome sequencing provides insights into the evolution of gene families encoding plant cell wall-degrading enzymes in longhorned beetles.</title>
        <authorList>
            <person name="Shin N.R."/>
            <person name="Okamura Y."/>
            <person name="Kirsch R."/>
            <person name="Pauchet Y."/>
        </authorList>
    </citation>
    <scope>NUCLEOTIDE SEQUENCE</scope>
    <source>
        <strain evidence="1">MMC_N1</strain>
    </source>
</reference>
<gene>
    <name evidence="1" type="ORF">NQ317_003812</name>
</gene>
<proteinExistence type="predicted"/>
<protein>
    <submittedName>
        <fullName evidence="1">Uncharacterized protein</fullName>
    </submittedName>
</protein>
<evidence type="ECO:0000313" key="1">
    <source>
        <dbReference type="EMBL" id="KAJ8977237.1"/>
    </source>
</evidence>